<feature type="domain" description="AAA" evidence="1">
    <location>
        <begin position="17"/>
        <end position="140"/>
    </location>
</feature>
<dbReference type="Proteomes" id="UP000230833">
    <property type="component" value="Unassembled WGS sequence"/>
</dbReference>
<dbReference type="Pfam" id="PF13635">
    <property type="entry name" value="DUF4143"/>
    <property type="match status" value="1"/>
</dbReference>
<sequence>MIEIKRLQSIEKALAPKRALLIFGPRRIGKTTMLDAYLKTQAGRSIGSFIGDDIYVREVFSSQNRARILALISAYDVVAIDEAQLIPNVGLAAKMIVDAHPEKLLILTGSSSFELFGQVGEPLTGRHFSMTLLPLAQAELGLNPYELHGGRDDFLVYGSYPEVLIADDRESKKKILRELVSSYLFKDILALDKVKSPQLALDIARALAYQIGSEVSLSEIAKLVKTDHKTVARYIDVFEKMFILKRVGGFSRNLRNEITKKAKYYFLDVGVRNAVVENFNPINARDDVGGLWENFVFMEMYKQSVIQERAGDRFYFWRTHTGKEVDIVKESGGGLYAYEIKVTKKSSVPKEWAAAYPDAHFTSITMDNFAETAPSF</sequence>
<feature type="domain" description="DUF4143" evidence="2">
    <location>
        <begin position="186"/>
        <end position="342"/>
    </location>
</feature>
<accession>A0A2H0RKQ8</accession>
<gene>
    <name evidence="3" type="ORF">COV07_00860</name>
</gene>
<dbReference type="Gene3D" id="3.40.50.300">
    <property type="entry name" value="P-loop containing nucleotide triphosphate hydrolases"/>
    <property type="match status" value="1"/>
</dbReference>
<dbReference type="EMBL" id="PCYL01000008">
    <property type="protein sequence ID" value="PIR47078.1"/>
    <property type="molecule type" value="Genomic_DNA"/>
</dbReference>
<evidence type="ECO:0000313" key="3">
    <source>
        <dbReference type="EMBL" id="PIR47078.1"/>
    </source>
</evidence>
<dbReference type="PANTHER" id="PTHR43566">
    <property type="entry name" value="CONSERVED PROTEIN"/>
    <property type="match status" value="1"/>
</dbReference>
<dbReference type="InterPro" id="IPR027417">
    <property type="entry name" value="P-loop_NTPase"/>
</dbReference>
<evidence type="ECO:0000259" key="2">
    <source>
        <dbReference type="Pfam" id="PF13635"/>
    </source>
</evidence>
<dbReference type="InterPro" id="IPR025420">
    <property type="entry name" value="DUF4143"/>
</dbReference>
<dbReference type="AlphaFoldDB" id="A0A2H0RKQ8"/>
<organism evidence="3 4">
    <name type="scientific">Candidatus Vogelbacteria bacterium CG10_big_fil_rev_8_21_14_0_10_45_14</name>
    <dbReference type="NCBI Taxonomy" id="1975042"/>
    <lineage>
        <taxon>Bacteria</taxon>
        <taxon>Candidatus Vogeliibacteriota</taxon>
    </lineage>
</organism>
<proteinExistence type="predicted"/>
<evidence type="ECO:0000259" key="1">
    <source>
        <dbReference type="Pfam" id="PF13173"/>
    </source>
</evidence>
<evidence type="ECO:0000313" key="4">
    <source>
        <dbReference type="Proteomes" id="UP000230833"/>
    </source>
</evidence>
<dbReference type="PANTHER" id="PTHR43566:SF1">
    <property type="entry name" value="AAA+ ATPASE DOMAIN-CONTAINING PROTEIN"/>
    <property type="match status" value="1"/>
</dbReference>
<dbReference type="Pfam" id="PF13173">
    <property type="entry name" value="AAA_14"/>
    <property type="match status" value="1"/>
</dbReference>
<comment type="caution">
    <text evidence="3">The sequence shown here is derived from an EMBL/GenBank/DDBJ whole genome shotgun (WGS) entry which is preliminary data.</text>
</comment>
<protein>
    <submittedName>
        <fullName evidence="3">AAA family ATPase</fullName>
    </submittedName>
</protein>
<dbReference type="SUPFAM" id="SSF52540">
    <property type="entry name" value="P-loop containing nucleoside triphosphate hydrolases"/>
    <property type="match status" value="1"/>
</dbReference>
<dbReference type="InterPro" id="IPR041682">
    <property type="entry name" value="AAA_14"/>
</dbReference>
<name>A0A2H0RKQ8_9BACT</name>
<reference evidence="3 4" key="1">
    <citation type="submission" date="2017-09" db="EMBL/GenBank/DDBJ databases">
        <title>Depth-based differentiation of microbial function through sediment-hosted aquifers and enrichment of novel symbionts in the deep terrestrial subsurface.</title>
        <authorList>
            <person name="Probst A.J."/>
            <person name="Ladd B."/>
            <person name="Jarett J.K."/>
            <person name="Geller-Mcgrath D.E."/>
            <person name="Sieber C.M."/>
            <person name="Emerson J.B."/>
            <person name="Anantharaman K."/>
            <person name="Thomas B.C."/>
            <person name="Malmstrom R."/>
            <person name="Stieglmeier M."/>
            <person name="Klingl A."/>
            <person name="Woyke T."/>
            <person name="Ryan C.M."/>
            <person name="Banfield J.F."/>
        </authorList>
    </citation>
    <scope>NUCLEOTIDE SEQUENCE [LARGE SCALE GENOMIC DNA]</scope>
    <source>
        <strain evidence="3">CG10_big_fil_rev_8_21_14_0_10_45_14</strain>
    </source>
</reference>